<sequence>MAVSKIFYLSENRGKGNGHQYLYSSIKYILNAIKTEGKYVSAINCLPNLEMSYQQMIDTKKAYEKLDGRQGYHLIISFPKDFEDKELGFEIIREFVGEYLCAEYNRKWSRH</sequence>
<dbReference type="InterPro" id="IPR005094">
    <property type="entry name" value="Endonuclease_MobA/VirD2"/>
</dbReference>
<organism evidence="2 3">
    <name type="scientific">Anaerosporobacter mobilis DSM 15930</name>
    <dbReference type="NCBI Taxonomy" id="1120996"/>
    <lineage>
        <taxon>Bacteria</taxon>
        <taxon>Bacillati</taxon>
        <taxon>Bacillota</taxon>
        <taxon>Clostridia</taxon>
        <taxon>Lachnospirales</taxon>
        <taxon>Lachnospiraceae</taxon>
        <taxon>Anaerosporobacter</taxon>
    </lineage>
</organism>
<accession>A0A1M7I6A5</accession>
<evidence type="ECO:0000313" key="2">
    <source>
        <dbReference type="EMBL" id="SHM36178.1"/>
    </source>
</evidence>
<name>A0A1M7I6A5_9FIRM</name>
<keyword evidence="3" id="KW-1185">Reference proteome</keyword>
<dbReference type="STRING" id="1120996.SAMN02746066_01681"/>
<dbReference type="EMBL" id="FRCP01000009">
    <property type="protein sequence ID" value="SHM36178.1"/>
    <property type="molecule type" value="Genomic_DNA"/>
</dbReference>
<proteinExistence type="predicted"/>
<feature type="domain" description="MobA/VirD2-like nuclease" evidence="1">
    <location>
        <begin position="28"/>
        <end position="111"/>
    </location>
</feature>
<dbReference type="OrthoDB" id="9762440at2"/>
<dbReference type="Proteomes" id="UP000184038">
    <property type="component" value="Unassembled WGS sequence"/>
</dbReference>
<protein>
    <submittedName>
        <fullName evidence="2">Relaxase/Mobilisation nuclease domain-containing protein</fullName>
    </submittedName>
</protein>
<dbReference type="AlphaFoldDB" id="A0A1M7I6A5"/>
<dbReference type="Pfam" id="PF03432">
    <property type="entry name" value="Relaxase"/>
    <property type="match status" value="1"/>
</dbReference>
<gene>
    <name evidence="2" type="ORF">SAMN02746066_01681</name>
</gene>
<evidence type="ECO:0000313" key="3">
    <source>
        <dbReference type="Proteomes" id="UP000184038"/>
    </source>
</evidence>
<dbReference type="RefSeq" id="WP_073285939.1">
    <property type="nucleotide sequence ID" value="NZ_FRCP01000009.1"/>
</dbReference>
<evidence type="ECO:0000259" key="1">
    <source>
        <dbReference type="Pfam" id="PF03432"/>
    </source>
</evidence>
<reference evidence="2 3" key="1">
    <citation type="submission" date="2016-11" db="EMBL/GenBank/DDBJ databases">
        <authorList>
            <person name="Jaros S."/>
            <person name="Januszkiewicz K."/>
            <person name="Wedrychowicz H."/>
        </authorList>
    </citation>
    <scope>NUCLEOTIDE SEQUENCE [LARGE SCALE GENOMIC DNA]</scope>
    <source>
        <strain evidence="2 3">DSM 15930</strain>
    </source>
</reference>